<dbReference type="AlphaFoldDB" id="A0A077ZPE1"/>
<dbReference type="InParanoid" id="A0A077ZPE1"/>
<accession>A0A077ZPE1</accession>
<name>A0A077ZPE1_STYLE</name>
<evidence type="ECO:0000313" key="1">
    <source>
        <dbReference type="EMBL" id="CDW71793.1"/>
    </source>
</evidence>
<proteinExistence type="predicted"/>
<dbReference type="Gene3D" id="3.40.630.30">
    <property type="match status" value="1"/>
</dbReference>
<reference evidence="1 2" key="1">
    <citation type="submission" date="2014-06" db="EMBL/GenBank/DDBJ databases">
        <authorList>
            <person name="Swart Estienne"/>
        </authorList>
    </citation>
    <scope>NUCLEOTIDE SEQUENCE [LARGE SCALE GENOMIC DNA]</scope>
    <source>
        <strain evidence="1 2">130c</strain>
    </source>
</reference>
<gene>
    <name evidence="1" type="primary">Contig10467.g11174</name>
    <name evidence="1" type="ORF">STYLEM_742</name>
</gene>
<dbReference type="Proteomes" id="UP000039865">
    <property type="component" value="Unassembled WGS sequence"/>
</dbReference>
<evidence type="ECO:0008006" key="3">
    <source>
        <dbReference type="Google" id="ProtNLM"/>
    </source>
</evidence>
<keyword evidence="2" id="KW-1185">Reference proteome</keyword>
<evidence type="ECO:0000313" key="2">
    <source>
        <dbReference type="Proteomes" id="UP000039865"/>
    </source>
</evidence>
<organism evidence="1 2">
    <name type="scientific">Stylonychia lemnae</name>
    <name type="common">Ciliate</name>
    <dbReference type="NCBI Taxonomy" id="5949"/>
    <lineage>
        <taxon>Eukaryota</taxon>
        <taxon>Sar</taxon>
        <taxon>Alveolata</taxon>
        <taxon>Ciliophora</taxon>
        <taxon>Intramacronucleata</taxon>
        <taxon>Spirotrichea</taxon>
        <taxon>Stichotrichia</taxon>
        <taxon>Sporadotrichida</taxon>
        <taxon>Oxytrichidae</taxon>
        <taxon>Stylonychinae</taxon>
        <taxon>Stylonychia</taxon>
    </lineage>
</organism>
<sequence length="232" mass="26698">MNGQIIKNYISNKGISFQLRKASNVQEVEEAMRLRAAYTNETPFHSKHPIDQQQLALPEWIKIGKTIFESKGGDVFCAFNQNNEIVSTLSGYDALQSFSMNPQYLTPSQKLLSAYYKDMLTQLPQNLLIPGNYVYGAMGATRPDCRMNGLMKRLMYLSIQQFYEKNFKYYLGFYTSIHNYKLGLSLGSTVIKYYDMPEDSNYECYKGQGICVAMITDLQEINKLIIQFNDSY</sequence>
<dbReference type="EMBL" id="CCKQ01000702">
    <property type="protein sequence ID" value="CDW71793.1"/>
    <property type="molecule type" value="Genomic_DNA"/>
</dbReference>
<protein>
    <recommendedName>
        <fullName evidence="3">N-acetyltransferase domain-containing protein</fullName>
    </recommendedName>
</protein>